<feature type="chain" id="PRO_5045249787" evidence="3">
    <location>
        <begin position="27"/>
        <end position="652"/>
    </location>
</feature>
<dbReference type="SUPFAM" id="SSF53649">
    <property type="entry name" value="Alkaline phosphatase-like"/>
    <property type="match status" value="1"/>
</dbReference>
<dbReference type="Pfam" id="PF00245">
    <property type="entry name" value="Alk_phosphatase"/>
    <property type="match status" value="1"/>
</dbReference>
<dbReference type="RefSeq" id="WP_269878054.1">
    <property type="nucleotide sequence ID" value="NZ_JAPZVM010000006.1"/>
</dbReference>
<dbReference type="InterPro" id="IPR039559">
    <property type="entry name" value="AIM6_PI-PLC-like_dom"/>
</dbReference>
<dbReference type="InterPro" id="IPR017946">
    <property type="entry name" value="PLC-like_Pdiesterase_TIM-brl"/>
</dbReference>
<dbReference type="Gene3D" id="3.40.720.10">
    <property type="entry name" value="Alkaline Phosphatase, subunit A"/>
    <property type="match status" value="1"/>
</dbReference>
<dbReference type="GO" id="GO:0004035">
    <property type="term" value="F:alkaline phosphatase activity"/>
    <property type="evidence" value="ECO:0007669"/>
    <property type="project" value="UniProtKB-EC"/>
</dbReference>
<keyword evidence="3" id="KW-0732">Signal</keyword>
<dbReference type="InterPro" id="IPR017850">
    <property type="entry name" value="Alkaline_phosphatase_core_sf"/>
</dbReference>
<dbReference type="PANTHER" id="PTHR11596">
    <property type="entry name" value="ALKALINE PHOSPHATASE"/>
    <property type="match status" value="1"/>
</dbReference>
<evidence type="ECO:0000313" key="4">
    <source>
        <dbReference type="EMBL" id="MCZ8372800.1"/>
    </source>
</evidence>
<keyword evidence="5" id="KW-1185">Reference proteome</keyword>
<dbReference type="PRINTS" id="PR00113">
    <property type="entry name" value="ALKPHPHTASE"/>
</dbReference>
<dbReference type="Pfam" id="PF13653">
    <property type="entry name" value="GDPD_2"/>
    <property type="match status" value="1"/>
</dbReference>
<evidence type="ECO:0000313" key="5">
    <source>
        <dbReference type="Proteomes" id="UP001141933"/>
    </source>
</evidence>
<sequence>MKTTHFLVSSLFVAGLSLLGHNTVVAQQYPVRIHSHNDYKQTVPFYEAYSQKVYSIEVDLFYKGKEFYVAHDEEDINPELTFDALYLNPILSLYRHNEGRAWKGSDEKMQLLVEIKSDNTDAFLKALQRKLNKYPEVFNPSVNPYAVRIVITGNVPEPEDFDKYTSYILFDGNLSEDYTEKQLERVGVFSTNFRDLSKWNGKGSLVKEDKKKVVAAIEKAHAQGKQIRFWGAPDGMTAWNTFHMLGVDYINTDKVEKCTAFFSDWHNKHYEIASKAVESVQGVTKTDRLDKTTHDFEGFKNEKLQLAEPVKTYVPSFESDGTDRPVKNVIFLIGDGMGLAQLTAADRVNKGLTILNMQHLGLISTSAKDAFTTDSAGAGSALATGEQNNNRHISMSEDGVAYPSLTDFFVEQGKQCGVVTLGNVADATPAAFYGHTTERDNADEITRELLKGKISLLAGSGMSNFKDRKDGVDLLAELQKEGYQVVTEVADIKADGKKTICIDEEMEKAAEAKTIGLLAETTARSIDKLSKSSPEGFFLMVEGAKIDYAGHSNCFPGSIVETLSFDMAVAEALKFADKNGETLVIVTGDHETGGLTLIDGSNETGYMTALYVTDDHTPIMLPVFTYGPQANKFIGKYANYEIARKIKALMKK</sequence>
<evidence type="ECO:0000256" key="3">
    <source>
        <dbReference type="SAM" id="SignalP"/>
    </source>
</evidence>
<dbReference type="PANTHER" id="PTHR11596:SF5">
    <property type="entry name" value="ALKALINE PHOSPHATASE"/>
    <property type="match status" value="1"/>
</dbReference>
<name>A0ABT4PIC5_9BACT</name>
<gene>
    <name evidence="4" type="ORF">O6P32_08790</name>
</gene>
<dbReference type="SMART" id="SM00098">
    <property type="entry name" value="alkPPc"/>
    <property type="match status" value="1"/>
</dbReference>
<dbReference type="InterPro" id="IPR001952">
    <property type="entry name" value="Alkaline_phosphatase"/>
</dbReference>
<keyword evidence="4" id="KW-0378">Hydrolase</keyword>
<dbReference type="CDD" id="cd16012">
    <property type="entry name" value="ALP"/>
    <property type="match status" value="1"/>
</dbReference>
<accession>A0ABT4PIC5</accession>
<comment type="similarity">
    <text evidence="2">Belongs to the alkaline phosphatase family.</text>
</comment>
<dbReference type="Proteomes" id="UP001141933">
    <property type="component" value="Unassembled WGS sequence"/>
</dbReference>
<keyword evidence="1" id="KW-0597">Phosphoprotein</keyword>
<dbReference type="EMBL" id="JAPZVM010000006">
    <property type="protein sequence ID" value="MCZ8372800.1"/>
    <property type="molecule type" value="Genomic_DNA"/>
</dbReference>
<comment type="caution">
    <text evidence="4">The sequence shown here is derived from an EMBL/GenBank/DDBJ whole genome shotgun (WGS) entry which is preliminary data.</text>
</comment>
<dbReference type="CDD" id="cd08577">
    <property type="entry name" value="PI-PLCc_GDPD_SF_unchar3"/>
    <property type="match status" value="1"/>
</dbReference>
<dbReference type="EC" id="3.1.3.1" evidence="4"/>
<feature type="signal peptide" evidence="3">
    <location>
        <begin position="1"/>
        <end position="26"/>
    </location>
</feature>
<dbReference type="SUPFAM" id="SSF51695">
    <property type="entry name" value="PLC-like phosphodiesterases"/>
    <property type="match status" value="1"/>
</dbReference>
<organism evidence="4 5">
    <name type="scientific">Phocaeicola acetigenes</name>
    <dbReference type="NCBI Taxonomy" id="3016083"/>
    <lineage>
        <taxon>Bacteria</taxon>
        <taxon>Pseudomonadati</taxon>
        <taxon>Bacteroidota</taxon>
        <taxon>Bacteroidia</taxon>
        <taxon>Bacteroidales</taxon>
        <taxon>Bacteroidaceae</taxon>
        <taxon>Phocaeicola</taxon>
    </lineage>
</organism>
<protein>
    <submittedName>
        <fullName evidence="4">Alkaline phosphatase</fullName>
        <ecNumber evidence="4">3.1.3.1</ecNumber>
    </submittedName>
</protein>
<evidence type="ECO:0000256" key="1">
    <source>
        <dbReference type="ARBA" id="ARBA00022553"/>
    </source>
</evidence>
<dbReference type="Gene3D" id="3.20.20.190">
    <property type="entry name" value="Phosphatidylinositol (PI) phosphodiesterase"/>
    <property type="match status" value="1"/>
</dbReference>
<evidence type="ECO:0000256" key="2">
    <source>
        <dbReference type="RuleBase" id="RU003946"/>
    </source>
</evidence>
<proteinExistence type="inferred from homology"/>
<reference evidence="4" key="1">
    <citation type="submission" date="2022-12" db="EMBL/GenBank/DDBJ databases">
        <title>Phocaeicola acetigenes sp. nov., isolated feces from a healthy human.</title>
        <authorList>
            <person name="Do H."/>
            <person name="Ha Y.B."/>
            <person name="Kim J.-S."/>
            <person name="Suh M.K."/>
            <person name="Kim H.S."/>
            <person name="Lee J.-S."/>
        </authorList>
    </citation>
    <scope>NUCLEOTIDE SEQUENCE</scope>
    <source>
        <strain evidence="4">KGMB11183</strain>
    </source>
</reference>